<accession>A0A830EF22</accession>
<sequence>MRMELAKRYLTEMDEYLRKGDAVQVSEKAYKAAEEIVKALTKKFNVPEHQQAVKEGMWYTYLLTRAADTLSV</sequence>
<protein>
    <submittedName>
        <fullName evidence="2">Uncharacterized protein</fullName>
    </submittedName>
</protein>
<dbReference type="Pfam" id="PF05942">
    <property type="entry name" value="PaREP1"/>
    <property type="match status" value="1"/>
</dbReference>
<dbReference type="PANTHER" id="PTHR34237">
    <property type="entry name" value="PAREP8-RELATED"/>
    <property type="match status" value="1"/>
</dbReference>
<dbReference type="Proteomes" id="UP000657075">
    <property type="component" value="Unassembled WGS sequence"/>
</dbReference>
<name>A0A830EF22_9CREN</name>
<proteinExistence type="predicted"/>
<dbReference type="RefSeq" id="WP_229709824.1">
    <property type="nucleotide sequence ID" value="NZ_BBBK01000014.1"/>
</dbReference>
<dbReference type="Gene3D" id="1.20.120.330">
    <property type="entry name" value="Nucleotidyltransferases domain 2"/>
    <property type="match status" value="1"/>
</dbReference>
<evidence type="ECO:0000313" key="2">
    <source>
        <dbReference type="EMBL" id="GGI78877.1"/>
    </source>
</evidence>
<gene>
    <name evidence="2" type="ORF">GCM10007112_14710</name>
    <name evidence="1" type="ORF">Vsou_23640</name>
</gene>
<dbReference type="EMBL" id="AP026830">
    <property type="protein sequence ID" value="BDR93271.1"/>
    <property type="molecule type" value="Genomic_DNA"/>
</dbReference>
<reference evidence="4" key="3">
    <citation type="submission" date="2022-09" db="EMBL/GenBank/DDBJ databases">
        <title>Complete genome sequence of Vulcanisaeta souniana.</title>
        <authorList>
            <person name="Kato S."/>
            <person name="Itoh T."/>
            <person name="Ohkuma M."/>
        </authorList>
    </citation>
    <scope>NUCLEOTIDE SEQUENCE [LARGE SCALE GENOMIC DNA]</scope>
    <source>
        <strain evidence="4">JCM 11219</strain>
    </source>
</reference>
<organism evidence="2 3">
    <name type="scientific">Vulcanisaeta souniana JCM 11219</name>
    <dbReference type="NCBI Taxonomy" id="1293586"/>
    <lineage>
        <taxon>Archaea</taxon>
        <taxon>Thermoproteota</taxon>
        <taxon>Thermoprotei</taxon>
        <taxon>Thermoproteales</taxon>
        <taxon>Thermoproteaceae</taxon>
        <taxon>Vulcanisaeta</taxon>
    </lineage>
</organism>
<reference evidence="2" key="1">
    <citation type="journal article" date="2014" name="Int. J. Syst. Evol. Microbiol.">
        <title>Complete genome sequence of Corynebacterium casei LMG S-19264T (=DSM 44701T), isolated from a smear-ripened cheese.</title>
        <authorList>
            <consortium name="US DOE Joint Genome Institute (JGI-PGF)"/>
            <person name="Walter F."/>
            <person name="Albersmeier A."/>
            <person name="Kalinowski J."/>
            <person name="Ruckert C."/>
        </authorList>
    </citation>
    <scope>NUCLEOTIDE SEQUENCE</scope>
    <source>
        <strain evidence="2">JCM 11219</strain>
    </source>
</reference>
<evidence type="ECO:0000313" key="4">
    <source>
        <dbReference type="Proteomes" id="UP001060771"/>
    </source>
</evidence>
<dbReference type="InterPro" id="IPR010268">
    <property type="entry name" value="PaREP1"/>
</dbReference>
<dbReference type="AlphaFoldDB" id="A0A830EF22"/>
<dbReference type="PANTHER" id="PTHR34237:SF4">
    <property type="entry name" value="PAREP1 FAMILY PROTEIN"/>
    <property type="match status" value="1"/>
</dbReference>
<dbReference type="EMBL" id="BMNM01000005">
    <property type="protein sequence ID" value="GGI78877.1"/>
    <property type="molecule type" value="Genomic_DNA"/>
</dbReference>
<evidence type="ECO:0000313" key="1">
    <source>
        <dbReference type="EMBL" id="BDR93271.1"/>
    </source>
</evidence>
<reference evidence="1" key="4">
    <citation type="journal article" date="2023" name="Microbiol. Resour. Announc.">
        <title>Complete Genome Sequence of Vulcanisaeta souniana Strain IC-059, a Hyperthermophilic Archaeon Isolated from Hot Spring Water in Japan.</title>
        <authorList>
            <person name="Kato S."/>
            <person name="Itoh T."/>
            <person name="Wu L."/>
            <person name="Ma J."/>
            <person name="Ohkuma M."/>
        </authorList>
    </citation>
    <scope>NUCLEOTIDE SEQUENCE</scope>
    <source>
        <strain evidence="1">JCM 11219</strain>
    </source>
</reference>
<reference evidence="2" key="2">
    <citation type="submission" date="2020-09" db="EMBL/GenBank/DDBJ databases">
        <authorList>
            <person name="Sun Q."/>
            <person name="Ohkuma M."/>
        </authorList>
    </citation>
    <scope>NUCLEOTIDE SEQUENCE</scope>
    <source>
        <strain evidence="2">JCM 11219</strain>
    </source>
</reference>
<evidence type="ECO:0000313" key="3">
    <source>
        <dbReference type="Proteomes" id="UP000657075"/>
    </source>
</evidence>
<dbReference type="Proteomes" id="UP001060771">
    <property type="component" value="Chromosome"/>
</dbReference>
<keyword evidence="4" id="KW-1185">Reference proteome</keyword>